<dbReference type="EMBL" id="NKQK01000003">
    <property type="protein sequence ID" value="PSS32673.1"/>
    <property type="molecule type" value="Genomic_DNA"/>
</dbReference>
<proteinExistence type="predicted"/>
<dbReference type="PROSITE" id="PS50082">
    <property type="entry name" value="WD_REPEATS_2"/>
    <property type="match status" value="3"/>
</dbReference>
<dbReference type="STRING" id="1590841.A0A2R6RRM9"/>
<dbReference type="Proteomes" id="UP000241394">
    <property type="component" value="Chromosome LG3"/>
</dbReference>
<evidence type="ECO:0000256" key="4">
    <source>
        <dbReference type="SAM" id="MobiDB-lite"/>
    </source>
</evidence>
<dbReference type="GO" id="GO:0016301">
    <property type="term" value="F:kinase activity"/>
    <property type="evidence" value="ECO:0007669"/>
    <property type="project" value="UniProtKB-KW"/>
</dbReference>
<dbReference type="OrthoDB" id="6154712at2759"/>
<feature type="compositionally biased region" description="Low complexity" evidence="4">
    <location>
        <begin position="878"/>
        <end position="892"/>
    </location>
</feature>
<reference evidence="6" key="2">
    <citation type="journal article" date="2018" name="BMC Genomics">
        <title>A manually annotated Actinidia chinensis var. chinensis (kiwifruit) genome highlights the challenges associated with draft genomes and gene prediction in plants.</title>
        <authorList>
            <person name="Pilkington S.M."/>
            <person name="Crowhurst R."/>
            <person name="Hilario E."/>
            <person name="Nardozza S."/>
            <person name="Fraser L."/>
            <person name="Peng Y."/>
            <person name="Gunaseelan K."/>
            <person name="Simpson R."/>
            <person name="Tahir J."/>
            <person name="Deroles S.C."/>
            <person name="Templeton K."/>
            <person name="Luo Z."/>
            <person name="Davy M."/>
            <person name="Cheng C."/>
            <person name="McNeilage M."/>
            <person name="Scaglione D."/>
            <person name="Liu Y."/>
            <person name="Zhang Q."/>
            <person name="Datson P."/>
            <person name="De Silva N."/>
            <person name="Gardiner S.E."/>
            <person name="Bassett H."/>
            <person name="Chagne D."/>
            <person name="McCallum J."/>
            <person name="Dzierzon H."/>
            <person name="Deng C."/>
            <person name="Wang Y.Y."/>
            <person name="Barron L."/>
            <person name="Manako K."/>
            <person name="Bowen J."/>
            <person name="Foster T.M."/>
            <person name="Erridge Z.A."/>
            <person name="Tiffin H."/>
            <person name="Waite C.N."/>
            <person name="Davies K.M."/>
            <person name="Grierson E.P."/>
            <person name="Laing W.A."/>
            <person name="Kirk R."/>
            <person name="Chen X."/>
            <person name="Wood M."/>
            <person name="Montefiori M."/>
            <person name="Brummell D.A."/>
            <person name="Schwinn K.E."/>
            <person name="Catanach A."/>
            <person name="Fullerton C."/>
            <person name="Li D."/>
            <person name="Meiyalaghan S."/>
            <person name="Nieuwenhuizen N."/>
            <person name="Read N."/>
            <person name="Prakash R."/>
            <person name="Hunter D."/>
            <person name="Zhang H."/>
            <person name="McKenzie M."/>
            <person name="Knabel M."/>
            <person name="Harris A."/>
            <person name="Allan A.C."/>
            <person name="Gleave A."/>
            <person name="Chen A."/>
            <person name="Janssen B.J."/>
            <person name="Plunkett B."/>
            <person name="Ampomah-Dwamena C."/>
            <person name="Voogd C."/>
            <person name="Leif D."/>
            <person name="Lafferty D."/>
            <person name="Souleyre E.J.F."/>
            <person name="Varkonyi-Gasic E."/>
            <person name="Gambi F."/>
            <person name="Hanley J."/>
            <person name="Yao J.L."/>
            <person name="Cheung J."/>
            <person name="David K.M."/>
            <person name="Warren B."/>
            <person name="Marsh K."/>
            <person name="Snowden K.C."/>
            <person name="Lin-Wang K."/>
            <person name="Brian L."/>
            <person name="Martinez-Sanchez M."/>
            <person name="Wang M."/>
            <person name="Ileperuma N."/>
            <person name="Macnee N."/>
            <person name="Campin R."/>
            <person name="McAtee P."/>
            <person name="Drummond R.S.M."/>
            <person name="Espley R.V."/>
            <person name="Ireland H.S."/>
            <person name="Wu R."/>
            <person name="Atkinson R.G."/>
            <person name="Karunairetnam S."/>
            <person name="Bulley S."/>
            <person name="Chunkath S."/>
            <person name="Hanley Z."/>
            <person name="Storey R."/>
            <person name="Thrimawithana A.H."/>
            <person name="Thomson S."/>
            <person name="David C."/>
            <person name="Testolin R."/>
            <person name="Huang H."/>
            <person name="Hellens R.P."/>
            <person name="Schaffer R.J."/>
        </authorList>
    </citation>
    <scope>NUCLEOTIDE SEQUENCE [LARGE SCALE GENOMIC DNA]</scope>
    <source>
        <strain evidence="6">cv. Red5</strain>
    </source>
</reference>
<dbReference type="OMA" id="LSCENMH"/>
<evidence type="ECO:0000256" key="2">
    <source>
        <dbReference type="ARBA" id="ARBA00022737"/>
    </source>
</evidence>
<evidence type="ECO:0000313" key="6">
    <source>
        <dbReference type="Proteomes" id="UP000241394"/>
    </source>
</evidence>
<sequence length="1242" mass="135001">MRPNRKLKKPDSLPKLMLKEVVGLTTKNANGLASNISSSNCVYVAGCTVVVYNVELDTQSHLVMSNRMPKPLSCVTMSNDGSFVAAGESGHHPAVLVWDCASMALLSELKSHQYGVACTAFSPDGKHLVSVGFSRDGYICLWDWRSGMLVTKVKACSSCSSVESVGFSSDAKFIVTSGKKHLKFWNVGSSIRTRANAGVKSLALNGKPINLGHHKGGSFIAVTSPILTNSSLVNLDQAGEILPIYALTDTGVLCLLHSGLSIQNSVELKVKKAFALSVSDKLIACACNNGVVKLFTIGPLKYSGSLLYPHIKRCKKADEMDCHGKVSNEELELLSTLPHAIGCQFSTSKKLVVVYGDQSLFIWDIQDVDKATRCCVLASHGASVWDIINLPCENMHGPSLACAARGCSGGVSFATCSSDGTIRLWDLASQPVSSMNDPPIATNCNLLLTEAVKATCVVSAGIFERDSVELGISAPGFRSMAISSDGKYLAAGDCQGNLHIYNLYTSEYTCFQETHDSDILSLSFSLSSKKDVFSEEILEKHYFLASGGRDQIIRLYDVKRNFDVIGSVDDHSAAVTSVKLTSDGCKILSCSADRSLVFHDVAVTGTDCKISRHNNQMASYGTVCDIAVDPNMEVAVTVGQDKKINTFNTATGKLIRSFKQDGDFGDPVKVNVDPSCSFLVCSYSNRSICMYDFFTGEIVARAVGHGEVINGIIFLPDCKHIVSVAGDGCIFVWEVPAPLSSKMLQKIKENSRPFLPTSIVQPVSLSQIKFHEEDAHQCSINPEEVTMPKKSNPVSQRMFGQGGDLRETSAFKFSISRLPKWAQAKVTSPQIMPKGPDYTSPQQVGSKVLSPSIVSHGGPDVQTPPKHDLDGSEPFLGSMSRCSSDSDLSQESWIPQETHRRSFTLDRRWLTIHTVCLDFQNSPGFWEMKDMKMLVTVPTKDPAVSASRISGGLEINNASAWQEEVVSEVSGLFHSETTESRVQAIKDSASCLKSKGMDPFKWSLGNSSARLKMGERKSSARRSYSAQFVLWQELSGHKKPFETPIRDFGGESVKRGKEATEDSSVLVLEESQRIETCKQDLNNFMPELLCLTGILSQSDSDDCSSMDNAENLELLKVRDQQKCNLEGYEKQNTVIACKEALLNLDNAADNLLQLFSRLGILSNREEISGGSEAQLYSEAIEKLPSIAKKVHAVAKLVESTCNPGGKTEVGISSFEPLLGTFAESVSQRVVELLKQNSNTLTK</sequence>
<keyword evidence="5" id="KW-0808">Transferase</keyword>
<dbReference type="InterPro" id="IPR015943">
    <property type="entry name" value="WD40/YVTN_repeat-like_dom_sf"/>
</dbReference>
<organism evidence="5 6">
    <name type="scientific">Actinidia chinensis var. chinensis</name>
    <name type="common">Chinese soft-hair kiwi</name>
    <dbReference type="NCBI Taxonomy" id="1590841"/>
    <lineage>
        <taxon>Eukaryota</taxon>
        <taxon>Viridiplantae</taxon>
        <taxon>Streptophyta</taxon>
        <taxon>Embryophyta</taxon>
        <taxon>Tracheophyta</taxon>
        <taxon>Spermatophyta</taxon>
        <taxon>Magnoliopsida</taxon>
        <taxon>eudicotyledons</taxon>
        <taxon>Gunneridae</taxon>
        <taxon>Pentapetalae</taxon>
        <taxon>asterids</taxon>
        <taxon>Ericales</taxon>
        <taxon>Actinidiaceae</taxon>
        <taxon>Actinidia</taxon>
    </lineage>
</organism>
<dbReference type="Gramene" id="PSS32673">
    <property type="protein sequence ID" value="PSS32673"/>
    <property type="gene ID" value="CEY00_Acc02973"/>
</dbReference>
<feature type="region of interest" description="Disordered" evidence="4">
    <location>
        <begin position="832"/>
        <end position="893"/>
    </location>
</feature>
<dbReference type="PANTHER" id="PTHR45589:SF1">
    <property type="entry name" value="WD REPEAT DOMAIN 62, ISOFORM G"/>
    <property type="match status" value="1"/>
</dbReference>
<dbReference type="FunCoup" id="A0A2R6RRM9">
    <property type="interactions" value="576"/>
</dbReference>
<dbReference type="Pfam" id="PF00400">
    <property type="entry name" value="WD40"/>
    <property type="match status" value="5"/>
</dbReference>
<dbReference type="InterPro" id="IPR001680">
    <property type="entry name" value="WD40_rpt"/>
</dbReference>
<evidence type="ECO:0000256" key="3">
    <source>
        <dbReference type="PROSITE-ProRule" id="PRU00221"/>
    </source>
</evidence>
<keyword evidence="6" id="KW-1185">Reference proteome</keyword>
<feature type="repeat" description="WD" evidence="3">
    <location>
        <begin position="109"/>
        <end position="152"/>
    </location>
</feature>
<feature type="repeat" description="WD" evidence="3">
    <location>
        <begin position="413"/>
        <end position="435"/>
    </location>
</feature>
<keyword evidence="2" id="KW-0677">Repeat</keyword>
<name>A0A2R6RRM9_ACTCC</name>
<feature type="repeat" description="WD" evidence="3">
    <location>
        <begin position="702"/>
        <end position="735"/>
    </location>
</feature>
<dbReference type="PROSITE" id="PS00678">
    <property type="entry name" value="WD_REPEATS_1"/>
    <property type="match status" value="1"/>
</dbReference>
<dbReference type="SUPFAM" id="SSF50978">
    <property type="entry name" value="WD40 repeat-like"/>
    <property type="match status" value="1"/>
</dbReference>
<dbReference type="InterPro" id="IPR052779">
    <property type="entry name" value="WDR62"/>
</dbReference>
<keyword evidence="5" id="KW-0418">Kinase</keyword>
<dbReference type="InterPro" id="IPR019775">
    <property type="entry name" value="WD40_repeat_CS"/>
</dbReference>
<comment type="caution">
    <text evidence="5">The sequence shown here is derived from an EMBL/GenBank/DDBJ whole genome shotgun (WGS) entry which is preliminary data.</text>
</comment>
<protein>
    <submittedName>
        <fullName evidence="5">Mitogen-activated protein kinase-binding protein like</fullName>
    </submittedName>
</protein>
<dbReference type="InParanoid" id="A0A2R6RRM9"/>
<dbReference type="SUPFAM" id="SSF50998">
    <property type="entry name" value="Quinoprotein alcohol dehydrogenase-like"/>
    <property type="match status" value="1"/>
</dbReference>
<evidence type="ECO:0000313" key="5">
    <source>
        <dbReference type="EMBL" id="PSS32673.1"/>
    </source>
</evidence>
<keyword evidence="1 3" id="KW-0853">WD repeat</keyword>
<dbReference type="AlphaFoldDB" id="A0A2R6RRM9"/>
<accession>A0A2R6RRM9</accession>
<dbReference type="Gene3D" id="2.130.10.10">
    <property type="entry name" value="YVTN repeat-like/Quinoprotein amine dehydrogenase"/>
    <property type="match status" value="4"/>
</dbReference>
<dbReference type="InterPro" id="IPR036322">
    <property type="entry name" value="WD40_repeat_dom_sf"/>
</dbReference>
<evidence type="ECO:0000256" key="1">
    <source>
        <dbReference type="ARBA" id="ARBA00022574"/>
    </source>
</evidence>
<dbReference type="SMART" id="SM00320">
    <property type="entry name" value="WD40"/>
    <property type="match status" value="12"/>
</dbReference>
<dbReference type="InterPro" id="IPR011047">
    <property type="entry name" value="Quinoprotein_ADH-like_sf"/>
</dbReference>
<reference evidence="5 6" key="1">
    <citation type="submission" date="2017-07" db="EMBL/GenBank/DDBJ databases">
        <title>An improved, manually edited Actinidia chinensis var. chinensis (kiwifruit) genome highlights the challenges associated with draft genomes and gene prediction in plants.</title>
        <authorList>
            <person name="Pilkington S."/>
            <person name="Crowhurst R."/>
            <person name="Hilario E."/>
            <person name="Nardozza S."/>
            <person name="Fraser L."/>
            <person name="Peng Y."/>
            <person name="Gunaseelan K."/>
            <person name="Simpson R."/>
            <person name="Tahir J."/>
            <person name="Deroles S."/>
            <person name="Templeton K."/>
            <person name="Luo Z."/>
            <person name="Davy M."/>
            <person name="Cheng C."/>
            <person name="Mcneilage M."/>
            <person name="Scaglione D."/>
            <person name="Liu Y."/>
            <person name="Zhang Q."/>
            <person name="Datson P."/>
            <person name="De Silva N."/>
            <person name="Gardiner S."/>
            <person name="Bassett H."/>
            <person name="Chagne D."/>
            <person name="Mccallum J."/>
            <person name="Dzierzon H."/>
            <person name="Deng C."/>
            <person name="Wang Y.-Y."/>
            <person name="Barron N."/>
            <person name="Manako K."/>
            <person name="Bowen J."/>
            <person name="Foster T."/>
            <person name="Erridge Z."/>
            <person name="Tiffin H."/>
            <person name="Waite C."/>
            <person name="Davies K."/>
            <person name="Grierson E."/>
            <person name="Laing W."/>
            <person name="Kirk R."/>
            <person name="Chen X."/>
            <person name="Wood M."/>
            <person name="Montefiori M."/>
            <person name="Brummell D."/>
            <person name="Schwinn K."/>
            <person name="Catanach A."/>
            <person name="Fullerton C."/>
            <person name="Li D."/>
            <person name="Meiyalaghan S."/>
            <person name="Nieuwenhuizen N."/>
            <person name="Read N."/>
            <person name="Prakash R."/>
            <person name="Hunter D."/>
            <person name="Zhang H."/>
            <person name="Mckenzie M."/>
            <person name="Knabel M."/>
            <person name="Harris A."/>
            <person name="Allan A."/>
            <person name="Chen A."/>
            <person name="Janssen B."/>
            <person name="Plunkett B."/>
            <person name="Dwamena C."/>
            <person name="Voogd C."/>
            <person name="Leif D."/>
            <person name="Lafferty D."/>
            <person name="Souleyre E."/>
            <person name="Varkonyi-Gasic E."/>
            <person name="Gambi F."/>
            <person name="Hanley J."/>
            <person name="Yao J.-L."/>
            <person name="Cheung J."/>
            <person name="David K."/>
            <person name="Warren B."/>
            <person name="Marsh K."/>
            <person name="Snowden K."/>
            <person name="Lin-Wang K."/>
            <person name="Brian L."/>
            <person name="Martinez-Sanchez M."/>
            <person name="Wang M."/>
            <person name="Ileperuma N."/>
            <person name="Macnee N."/>
            <person name="Campin R."/>
            <person name="Mcatee P."/>
            <person name="Drummond R."/>
            <person name="Espley R."/>
            <person name="Ireland H."/>
            <person name="Wu R."/>
            <person name="Atkinson R."/>
            <person name="Karunairetnam S."/>
            <person name="Bulley S."/>
            <person name="Chunkath S."/>
            <person name="Hanley Z."/>
            <person name="Storey R."/>
            <person name="Thrimawithana A."/>
            <person name="Thomson S."/>
            <person name="David C."/>
            <person name="Testolin R."/>
        </authorList>
    </citation>
    <scope>NUCLEOTIDE SEQUENCE [LARGE SCALE GENOMIC DNA]</scope>
    <source>
        <strain evidence="6">cv. Red5</strain>
        <tissue evidence="5">Young leaf</tissue>
    </source>
</reference>
<gene>
    <name evidence="5" type="ORF">CEY00_Acc02973</name>
</gene>
<dbReference type="PANTHER" id="PTHR45589">
    <property type="entry name" value="WD REPEAT DOMAIN 62, ISOFORM G"/>
    <property type="match status" value="1"/>
</dbReference>